<dbReference type="Proteomes" id="UP000006622">
    <property type="component" value="Chromosome"/>
</dbReference>
<evidence type="ECO:0000256" key="3">
    <source>
        <dbReference type="ARBA" id="ARBA00022840"/>
    </source>
</evidence>
<dbReference type="InterPro" id="IPR002855">
    <property type="entry name" value="PPS/PS"/>
</dbReference>
<gene>
    <name evidence="6" type="ordered locus">Mzhil_0498</name>
</gene>
<evidence type="ECO:0000256" key="5">
    <source>
        <dbReference type="HAMAP-Rule" id="MF_02224"/>
    </source>
</evidence>
<dbReference type="GO" id="GO:0015937">
    <property type="term" value="P:coenzyme A biosynthetic process"/>
    <property type="evidence" value="ECO:0007669"/>
    <property type="project" value="UniProtKB-UniRule"/>
</dbReference>
<comment type="catalytic activity">
    <reaction evidence="5">
        <text>(R)-4-phosphopantoate + beta-alanine + ATP = (R)-4'-phosphopantothenate + AMP + diphosphate + H(+)</text>
        <dbReference type="Rhea" id="RHEA:27930"/>
        <dbReference type="ChEBI" id="CHEBI:10986"/>
        <dbReference type="ChEBI" id="CHEBI:15378"/>
        <dbReference type="ChEBI" id="CHEBI:30616"/>
        <dbReference type="ChEBI" id="CHEBI:33019"/>
        <dbReference type="ChEBI" id="CHEBI:57966"/>
        <dbReference type="ChEBI" id="CHEBI:61294"/>
        <dbReference type="ChEBI" id="CHEBI:456215"/>
        <dbReference type="EC" id="6.3.2.36"/>
    </reaction>
</comment>
<dbReference type="STRING" id="679901.Mzhil_0498"/>
<comment type="similarity">
    <text evidence="5">Belongs to the archaeal phosphopantothenate synthetase family.</text>
</comment>
<dbReference type="PANTHER" id="PTHR40695">
    <property type="entry name" value="4-PHOSPHOPANTOATE--BETA-ALANINE LIGASE"/>
    <property type="match status" value="1"/>
</dbReference>
<dbReference type="EC" id="6.3.2.36" evidence="5"/>
<feature type="binding site" evidence="5">
    <location>
        <begin position="197"/>
        <end position="198"/>
    </location>
    <ligand>
        <name>ATP</name>
        <dbReference type="ChEBI" id="CHEBI:30616"/>
    </ligand>
</feature>
<protein>
    <recommendedName>
        <fullName evidence="5">4-phosphopantoate--beta-alanine ligase</fullName>
        <ecNumber evidence="5">6.3.2.36</ecNumber>
    </recommendedName>
    <alternativeName>
        <fullName evidence="5">Phosphopantothenate synthetase</fullName>
        <shortName evidence="5">PPS</shortName>
    </alternativeName>
</protein>
<dbReference type="PANTHER" id="PTHR40695:SF1">
    <property type="entry name" value="4-PHOSPHOPANTOATE--BETA-ALANINE LIGASE"/>
    <property type="match status" value="1"/>
</dbReference>
<reference evidence="6" key="1">
    <citation type="submission" date="2010-07" db="EMBL/GenBank/DDBJ databases">
        <title>The complete genome of Methanosalsum zhilinae DSM 4017.</title>
        <authorList>
            <consortium name="US DOE Joint Genome Institute (JGI-PGF)"/>
            <person name="Lucas S."/>
            <person name="Copeland A."/>
            <person name="Lapidus A."/>
            <person name="Glavina del Rio T."/>
            <person name="Dalin E."/>
            <person name="Tice H."/>
            <person name="Bruce D."/>
            <person name="Goodwin L."/>
            <person name="Pitluck S."/>
            <person name="Kyrpides N."/>
            <person name="Mavromatis K."/>
            <person name="Ovchinnikova G."/>
            <person name="Daligault H."/>
            <person name="Detter J.C."/>
            <person name="Han C."/>
            <person name="Tapia R."/>
            <person name="Larimer F."/>
            <person name="Land M."/>
            <person name="Hauser L."/>
            <person name="Markowitz V."/>
            <person name="Cheng J.-F."/>
            <person name="Hugenholtz P."/>
            <person name="Woyke T."/>
            <person name="Wu D."/>
            <person name="Spring S."/>
            <person name="Schueler E."/>
            <person name="Brambilla E."/>
            <person name="Klenk H.-P."/>
            <person name="Eisen J.A."/>
        </authorList>
    </citation>
    <scope>NUCLEOTIDE SEQUENCE</scope>
    <source>
        <strain evidence="6">DSM 4017</strain>
    </source>
</reference>
<dbReference type="RefSeq" id="WP_013897808.1">
    <property type="nucleotide sequence ID" value="NC_015676.1"/>
</dbReference>
<accession>F7XPU1</accession>
<dbReference type="KEGG" id="mzh:Mzhil_0498"/>
<dbReference type="GO" id="GO:0005524">
    <property type="term" value="F:ATP binding"/>
    <property type="evidence" value="ECO:0007669"/>
    <property type="project" value="UniProtKB-KW"/>
</dbReference>
<dbReference type="NCBIfam" id="NF010324">
    <property type="entry name" value="PRK13761.1"/>
    <property type="match status" value="1"/>
</dbReference>
<dbReference type="HOGENOM" id="CLU_078701_0_0_2"/>
<dbReference type="UniPathway" id="UPA00241"/>
<proteinExistence type="inferred from homology"/>
<feature type="binding site" evidence="5">
    <location>
        <begin position="185"/>
        <end position="186"/>
    </location>
    <ligand>
        <name>ATP</name>
        <dbReference type="ChEBI" id="CHEBI:30616"/>
    </ligand>
</feature>
<dbReference type="NCBIfam" id="NF041123">
    <property type="entry name" value="phpantohe_syn_Arch"/>
    <property type="match status" value="1"/>
</dbReference>
<dbReference type="EMBL" id="CP002101">
    <property type="protein sequence ID" value="AEH60369.1"/>
    <property type="molecule type" value="Genomic_DNA"/>
</dbReference>
<keyword evidence="4 5" id="KW-0173">Coenzyme A biosynthesis</keyword>
<feature type="binding site" evidence="5">
    <location>
        <position position="17"/>
    </location>
    <ligand>
        <name>ATP</name>
        <dbReference type="ChEBI" id="CHEBI:30616"/>
    </ligand>
</feature>
<dbReference type="GO" id="GO:0016881">
    <property type="term" value="F:acid-amino acid ligase activity"/>
    <property type="evidence" value="ECO:0007669"/>
    <property type="project" value="UniProtKB-UniRule"/>
</dbReference>
<sequence>MSRIPPDHPRYLSLVTRDKVVEGVKIGITDIHGLIAHGRGETFDYLIGEKTTDMAAYAQRAAVAMLLLAKRPVISVNGNTAALVPDELVTLADITRAKLEVNLFHRSEARIHKIIRHLKSRGAGVVLGHKGDARLDLSHGRAIVDKDGIYSADVMLVPLEDGDRCQTLVNMDKKVIAIDLNPLSRTSLSATVSIVDNIIRSIPNMIQFARDMKEVEPYRLQKVVDLYDNRKVLSSAMYEINETLKNEAVRQGIPWNNFPENE</sequence>
<keyword evidence="7" id="KW-1185">Reference proteome</keyword>
<feature type="binding site" evidence="5">
    <location>
        <position position="39"/>
    </location>
    <ligand>
        <name>ATP</name>
        <dbReference type="ChEBI" id="CHEBI:30616"/>
    </ligand>
</feature>
<comment type="function">
    <text evidence="5">Catalyzes the condensation of (R)-4-phosphopantoate and beta-alanine to 4'-phosphopantothenate in the CoA biosynthesis pathway.</text>
</comment>
<dbReference type="GeneID" id="10822105"/>
<keyword evidence="1 5" id="KW-0436">Ligase</keyword>
<evidence type="ECO:0000313" key="6">
    <source>
        <dbReference type="EMBL" id="AEH60369.1"/>
    </source>
</evidence>
<dbReference type="AlphaFoldDB" id="F7XPU1"/>
<keyword evidence="3 5" id="KW-0067">ATP-binding</keyword>
<name>F7XPU1_METZD</name>
<feature type="binding site" evidence="5">
    <location>
        <begin position="179"/>
        <end position="181"/>
    </location>
    <ligand>
        <name>ATP</name>
        <dbReference type="ChEBI" id="CHEBI:30616"/>
    </ligand>
</feature>
<keyword evidence="2 5" id="KW-0547">Nucleotide-binding</keyword>
<comment type="pathway">
    <text evidence="5">Cofactor biosynthesis; coenzyme A biosynthesis.</text>
</comment>
<dbReference type="PIRSF" id="PIRSF004853">
    <property type="entry name" value="UCP004853"/>
    <property type="match status" value="1"/>
</dbReference>
<dbReference type="Gene3D" id="3.40.50.12640">
    <property type="entry name" value="Phosphopantoate/pantothenate synthetase"/>
    <property type="match status" value="1"/>
</dbReference>
<comment type="subunit">
    <text evidence="5">Homodimer.</text>
</comment>
<dbReference type="Pfam" id="PF02006">
    <property type="entry name" value="PPS_PS"/>
    <property type="match status" value="1"/>
</dbReference>
<dbReference type="InterPro" id="IPR038138">
    <property type="entry name" value="PPS/PS_sf"/>
</dbReference>
<evidence type="ECO:0000256" key="4">
    <source>
        <dbReference type="ARBA" id="ARBA00022993"/>
    </source>
</evidence>
<evidence type="ECO:0000256" key="2">
    <source>
        <dbReference type="ARBA" id="ARBA00022741"/>
    </source>
</evidence>
<evidence type="ECO:0000256" key="1">
    <source>
        <dbReference type="ARBA" id="ARBA00022598"/>
    </source>
</evidence>
<dbReference type="OrthoDB" id="10078at2157"/>
<dbReference type="HAMAP" id="MF_02224">
    <property type="entry name" value="PPS"/>
    <property type="match status" value="1"/>
</dbReference>
<organism evidence="6 7">
    <name type="scientific">Methanosalsum zhilinae (strain DSM 4017 / NBRC 107636 / OCM 62 / WeN5)</name>
    <name type="common">Methanohalophilus zhilinae</name>
    <dbReference type="NCBI Taxonomy" id="679901"/>
    <lineage>
        <taxon>Archaea</taxon>
        <taxon>Methanobacteriati</taxon>
        <taxon>Methanobacteriota</taxon>
        <taxon>Stenosarchaea group</taxon>
        <taxon>Methanomicrobia</taxon>
        <taxon>Methanosarcinales</taxon>
        <taxon>Methanosarcinaceae</taxon>
        <taxon>Methanosalsum</taxon>
    </lineage>
</organism>
<evidence type="ECO:0000313" key="7">
    <source>
        <dbReference type="Proteomes" id="UP000006622"/>
    </source>
</evidence>